<sequence>MALGVYTAINAVGGVISPFVINPLTIALSKFCFNVFVVGGLISLVTYVAILFSGFQKKLVINAENN</sequence>
<evidence type="ECO:0000259" key="2">
    <source>
        <dbReference type="PROSITE" id="PS50850"/>
    </source>
</evidence>
<reference evidence="4" key="1">
    <citation type="submission" date="2022-01" db="EMBL/GenBank/DDBJ databases">
        <title>STING isolate genome collection.</title>
        <authorList>
            <person name="France M."/>
            <person name="Rutt L."/>
            <person name="Humphrys M."/>
            <person name="Ravel J."/>
        </authorList>
    </citation>
    <scope>NUCLEOTIDE SEQUENCE</scope>
    <source>
        <strain evidence="4">C0081E5</strain>
    </source>
</reference>
<evidence type="ECO:0000313" key="6">
    <source>
        <dbReference type="Proteomes" id="UP001211566"/>
    </source>
</evidence>
<protein>
    <recommendedName>
        <fullName evidence="2">Major facilitator superfamily (MFS) profile domain-containing protein</fullName>
    </recommendedName>
</protein>
<evidence type="ECO:0000313" key="5">
    <source>
        <dbReference type="Proteomes" id="UP001211420"/>
    </source>
</evidence>
<dbReference type="EMBL" id="JAKHEY010000004">
    <property type="protein sequence ID" value="MCZ9678282.1"/>
    <property type="molecule type" value="Genomic_DNA"/>
</dbReference>
<dbReference type="Proteomes" id="UP001211566">
    <property type="component" value="Unassembled WGS sequence"/>
</dbReference>
<dbReference type="PROSITE" id="PS50850">
    <property type="entry name" value="MFS"/>
    <property type="match status" value="1"/>
</dbReference>
<evidence type="ECO:0000313" key="3">
    <source>
        <dbReference type="EMBL" id="MCZ3621672.1"/>
    </source>
</evidence>
<reference evidence="3 5" key="2">
    <citation type="submission" date="2022-01" db="EMBL/GenBank/DDBJ databases">
        <title>VMRC isolate genome collection.</title>
        <authorList>
            <person name="France M."/>
            <person name="Rutt L."/>
            <person name="Humphrys M."/>
            <person name="Ravel J."/>
        </authorList>
    </citation>
    <scope>NUCLEOTIDE SEQUENCE [LARGE SCALE GENOMIC DNA]</scope>
    <source>
        <strain evidence="3 5">C0172B4</strain>
    </source>
</reference>
<feature type="transmembrane region" description="Helical" evidence="1">
    <location>
        <begin position="31"/>
        <end position="52"/>
    </location>
</feature>
<dbReference type="InterPro" id="IPR020846">
    <property type="entry name" value="MFS_dom"/>
</dbReference>
<keyword evidence="1" id="KW-1133">Transmembrane helix</keyword>
<evidence type="ECO:0000256" key="1">
    <source>
        <dbReference type="SAM" id="Phobius"/>
    </source>
</evidence>
<organism evidence="4 6">
    <name type="scientific">Lactobacillus mulieris</name>
    <dbReference type="NCBI Taxonomy" id="2508708"/>
    <lineage>
        <taxon>Bacteria</taxon>
        <taxon>Bacillati</taxon>
        <taxon>Bacillota</taxon>
        <taxon>Bacilli</taxon>
        <taxon>Lactobacillales</taxon>
        <taxon>Lactobacillaceae</taxon>
        <taxon>Lactobacillus</taxon>
    </lineage>
</organism>
<dbReference type="RefSeq" id="WP_269254091.1">
    <property type="nucleotide sequence ID" value="NZ_JAKHEY010000004.1"/>
</dbReference>
<evidence type="ECO:0000313" key="4">
    <source>
        <dbReference type="EMBL" id="MCZ9678282.1"/>
    </source>
</evidence>
<dbReference type="EMBL" id="JAKHPW010000001">
    <property type="protein sequence ID" value="MCZ3621672.1"/>
    <property type="molecule type" value="Genomic_DNA"/>
</dbReference>
<dbReference type="AlphaFoldDB" id="A0AAW5WYP9"/>
<accession>A0AAW5WYP9</accession>
<comment type="caution">
    <text evidence="4">The sequence shown here is derived from an EMBL/GenBank/DDBJ whole genome shotgun (WGS) entry which is preliminary data.</text>
</comment>
<feature type="transmembrane region" description="Helical" evidence="1">
    <location>
        <begin position="6"/>
        <end position="24"/>
    </location>
</feature>
<keyword evidence="1" id="KW-0812">Transmembrane</keyword>
<feature type="domain" description="Major facilitator superfamily (MFS) profile" evidence="2">
    <location>
        <begin position="1"/>
        <end position="58"/>
    </location>
</feature>
<dbReference type="Proteomes" id="UP001211420">
    <property type="component" value="Unassembled WGS sequence"/>
</dbReference>
<keyword evidence="5" id="KW-1185">Reference proteome</keyword>
<dbReference type="GO" id="GO:0022857">
    <property type="term" value="F:transmembrane transporter activity"/>
    <property type="evidence" value="ECO:0007669"/>
    <property type="project" value="InterPro"/>
</dbReference>
<gene>
    <name evidence="3" type="ORF">L2772_02165</name>
    <name evidence="4" type="ORF">L2Z99_04190</name>
</gene>
<proteinExistence type="predicted"/>
<name>A0AAW5WYP9_9LACO</name>
<keyword evidence="1" id="KW-0472">Membrane</keyword>